<reference evidence="1 2" key="1">
    <citation type="submission" date="2011-01" db="EMBL/GenBank/DDBJ databases">
        <authorList>
            <person name="Muzny D."/>
            <person name="Qin X."/>
            <person name="Deng J."/>
            <person name="Jiang H."/>
            <person name="Liu Y."/>
            <person name="Qu J."/>
            <person name="Song X.-Z."/>
            <person name="Zhang L."/>
            <person name="Thornton R."/>
            <person name="Coyle M."/>
            <person name="Francisco L."/>
            <person name="Jackson L."/>
            <person name="Javaid M."/>
            <person name="Korchina V."/>
            <person name="Kovar C."/>
            <person name="Mata R."/>
            <person name="Mathew T."/>
            <person name="Ngo R."/>
            <person name="Nguyen L."/>
            <person name="Nguyen N."/>
            <person name="Okwuonu G."/>
            <person name="Ongeri F."/>
            <person name="Pham C."/>
            <person name="Simmons D."/>
            <person name="Wilczek-Boney K."/>
            <person name="Hale W."/>
            <person name="Jakkamsetti A."/>
            <person name="Pham P."/>
            <person name="Ruth R."/>
            <person name="San Lucas F."/>
            <person name="Warren J."/>
            <person name="Zhang J."/>
            <person name="Zhao Z."/>
            <person name="Zhou C."/>
            <person name="Zhu D."/>
            <person name="Lee S."/>
            <person name="Bess C."/>
            <person name="Blankenburg K."/>
            <person name="Forbes L."/>
            <person name="Fu Q."/>
            <person name="Gubbala S."/>
            <person name="Hirani K."/>
            <person name="Jayaseelan J.C."/>
            <person name="Lara F."/>
            <person name="Munidasa M."/>
            <person name="Palculict T."/>
            <person name="Patil S."/>
            <person name="Pu L.-L."/>
            <person name="Saada N."/>
            <person name="Tang L."/>
            <person name="Weissenberger G."/>
            <person name="Zhu Y."/>
            <person name="Hemphill L."/>
            <person name="Shang Y."/>
            <person name="Youmans B."/>
            <person name="Ayvaz T."/>
            <person name="Ross M."/>
            <person name="Santibanez J."/>
            <person name="Aqrawi P."/>
            <person name="Gross S."/>
            <person name="Joshi V."/>
            <person name="Fowler G."/>
            <person name="Nazareth L."/>
            <person name="Reid J."/>
            <person name="Worley K."/>
            <person name="Petrosino J."/>
            <person name="Highlander S."/>
            <person name="Gibbs R."/>
        </authorList>
    </citation>
    <scope>NUCLEOTIDE SEQUENCE [LARGE SCALE GENOMIC DNA]</scope>
    <source>
        <strain evidence="1 2">ATCC 12755</strain>
    </source>
</reference>
<dbReference type="HOGENOM" id="CLU_2860651_0_0_9"/>
<gene>
    <name evidence="1" type="ORF">HMPREF9087_1257</name>
</gene>
<proteinExistence type="predicted"/>
<dbReference type="Proteomes" id="UP000004835">
    <property type="component" value="Unassembled WGS sequence"/>
</dbReference>
<name>F0EIG9_ENTCA</name>
<evidence type="ECO:0000313" key="1">
    <source>
        <dbReference type="EMBL" id="EGC69869.1"/>
    </source>
</evidence>
<evidence type="ECO:0000313" key="2">
    <source>
        <dbReference type="Proteomes" id="UP000004835"/>
    </source>
</evidence>
<sequence>MGTGTGGKVMIVEEYVEKAVEKLREANLLLNEVHKKDSFAREIQDDISEIMDTLRYRYFGQEEN</sequence>
<comment type="caution">
    <text evidence="1">The sequence shown here is derived from an EMBL/GenBank/DDBJ whole genome shotgun (WGS) entry which is preliminary data.</text>
</comment>
<accession>F0EIG9</accession>
<dbReference type="AlphaFoldDB" id="F0EIG9"/>
<dbReference type="EMBL" id="AEWT01000010">
    <property type="protein sequence ID" value="EGC69869.1"/>
    <property type="molecule type" value="Genomic_DNA"/>
</dbReference>
<organism evidence="1 2">
    <name type="scientific">Enterococcus casseliflavus ATCC 12755</name>
    <dbReference type="NCBI Taxonomy" id="888066"/>
    <lineage>
        <taxon>Bacteria</taxon>
        <taxon>Bacillati</taxon>
        <taxon>Bacillota</taxon>
        <taxon>Bacilli</taxon>
        <taxon>Lactobacillales</taxon>
        <taxon>Enterococcaceae</taxon>
        <taxon>Enterococcus</taxon>
    </lineage>
</organism>
<protein>
    <submittedName>
        <fullName evidence="1">Uncharacterized protein</fullName>
    </submittedName>
</protein>